<keyword evidence="21" id="KW-1185">Reference proteome</keyword>
<evidence type="ECO:0000256" key="13">
    <source>
        <dbReference type="ARBA" id="ARBA00022989"/>
    </source>
</evidence>
<keyword evidence="14" id="KW-0443">Lipid metabolism</keyword>
<evidence type="ECO:0000256" key="14">
    <source>
        <dbReference type="ARBA" id="ARBA00023098"/>
    </source>
</evidence>
<sequence length="278" mass="29145">MSRELRLRIISAVLLAIPVLLITWVGGIWFRGLSALLGLLIYYEFSTITDLATREPAERIVGWVTVALAAVLVVIAWPAYALAAVVIGALIAALPAWRNRTAPWAAVAIVYSGLFAIALAGLRGVGIYGLYAMLFIIAIVWATDILAYFCGRAIGGRKLAPSISPGKTWSGAIFGTVAGVGAGLAVALTLRQGGGFSVPIIALVLSIASQCGDLFESWVKRRFKVKDSSRLIPGHGGVMDRVDGLVFAAFAAFILAVALPPLTSGQASGELAARLLGN</sequence>
<evidence type="ECO:0000256" key="18">
    <source>
        <dbReference type="RuleBase" id="RU003938"/>
    </source>
</evidence>
<name>A0A4R5PKD6_9HYPH</name>
<evidence type="ECO:0000256" key="4">
    <source>
        <dbReference type="ARBA" id="ARBA00005189"/>
    </source>
</evidence>
<comment type="pathway">
    <text evidence="3 18">Phospholipid metabolism; CDP-diacylglycerol biosynthesis; CDP-diacylglycerol from sn-glycerol 3-phosphate: step 3/3.</text>
</comment>
<accession>A0A4R5PKD6</accession>
<evidence type="ECO:0000256" key="1">
    <source>
        <dbReference type="ARBA" id="ARBA00001698"/>
    </source>
</evidence>
<proteinExistence type="inferred from homology"/>
<feature type="transmembrane region" description="Helical" evidence="19">
    <location>
        <begin position="12"/>
        <end position="43"/>
    </location>
</feature>
<dbReference type="OrthoDB" id="9799199at2"/>
<comment type="subcellular location">
    <subcellularLocation>
        <location evidence="2">Cell membrane</location>
        <topology evidence="2">Multi-pass membrane protein</topology>
    </subcellularLocation>
</comment>
<reference evidence="20 21" key="1">
    <citation type="journal article" date="2013" name="Int. J. Syst. Evol. Microbiol.">
        <title>Hoeflea suaedae sp. nov., an endophytic bacterium isolated from the root of the halophyte Suaeda maritima.</title>
        <authorList>
            <person name="Chung E.J."/>
            <person name="Park J.A."/>
            <person name="Pramanik P."/>
            <person name="Bibi F."/>
            <person name="Jeon C.O."/>
            <person name="Chung Y.R."/>
        </authorList>
    </citation>
    <scope>NUCLEOTIDE SEQUENCE [LARGE SCALE GENOMIC DNA]</scope>
    <source>
        <strain evidence="20 21">YC6898</strain>
    </source>
</reference>
<keyword evidence="17" id="KW-1208">Phospholipid metabolism</keyword>
<evidence type="ECO:0000256" key="8">
    <source>
        <dbReference type="ARBA" id="ARBA00022475"/>
    </source>
</evidence>
<evidence type="ECO:0000256" key="7">
    <source>
        <dbReference type="ARBA" id="ARBA00019373"/>
    </source>
</evidence>
<comment type="catalytic activity">
    <reaction evidence="1 18">
        <text>a 1,2-diacyl-sn-glycero-3-phosphate + CTP + H(+) = a CDP-1,2-diacyl-sn-glycerol + diphosphate</text>
        <dbReference type="Rhea" id="RHEA:16229"/>
        <dbReference type="ChEBI" id="CHEBI:15378"/>
        <dbReference type="ChEBI" id="CHEBI:33019"/>
        <dbReference type="ChEBI" id="CHEBI:37563"/>
        <dbReference type="ChEBI" id="CHEBI:58332"/>
        <dbReference type="ChEBI" id="CHEBI:58608"/>
        <dbReference type="EC" id="2.7.7.41"/>
    </reaction>
</comment>
<feature type="transmembrane region" description="Helical" evidence="19">
    <location>
        <begin position="128"/>
        <end position="150"/>
    </location>
</feature>
<feature type="transmembrane region" description="Helical" evidence="19">
    <location>
        <begin position="171"/>
        <end position="190"/>
    </location>
</feature>
<feature type="transmembrane region" description="Helical" evidence="19">
    <location>
        <begin position="240"/>
        <end position="259"/>
    </location>
</feature>
<comment type="pathway">
    <text evidence="4">Lipid metabolism.</text>
</comment>
<evidence type="ECO:0000256" key="2">
    <source>
        <dbReference type="ARBA" id="ARBA00004651"/>
    </source>
</evidence>
<dbReference type="AlphaFoldDB" id="A0A4R5PKD6"/>
<dbReference type="RefSeq" id="WP_133285069.1">
    <property type="nucleotide sequence ID" value="NZ_SMSI01000002.1"/>
</dbReference>
<dbReference type="PROSITE" id="PS01315">
    <property type="entry name" value="CDS"/>
    <property type="match status" value="1"/>
</dbReference>
<keyword evidence="11 18" id="KW-0812">Transmembrane</keyword>
<evidence type="ECO:0000256" key="3">
    <source>
        <dbReference type="ARBA" id="ARBA00005119"/>
    </source>
</evidence>
<evidence type="ECO:0000256" key="19">
    <source>
        <dbReference type="SAM" id="Phobius"/>
    </source>
</evidence>
<dbReference type="Proteomes" id="UP000295131">
    <property type="component" value="Unassembled WGS sequence"/>
</dbReference>
<evidence type="ECO:0000256" key="5">
    <source>
        <dbReference type="ARBA" id="ARBA00010185"/>
    </source>
</evidence>
<evidence type="ECO:0000256" key="12">
    <source>
        <dbReference type="ARBA" id="ARBA00022695"/>
    </source>
</evidence>
<evidence type="ECO:0000256" key="15">
    <source>
        <dbReference type="ARBA" id="ARBA00023136"/>
    </source>
</evidence>
<dbReference type="GO" id="GO:0016024">
    <property type="term" value="P:CDP-diacylglycerol biosynthetic process"/>
    <property type="evidence" value="ECO:0007669"/>
    <property type="project" value="UniProtKB-UniPathway"/>
</dbReference>
<feature type="transmembrane region" description="Helical" evidence="19">
    <location>
        <begin position="63"/>
        <end position="92"/>
    </location>
</feature>
<evidence type="ECO:0000256" key="6">
    <source>
        <dbReference type="ARBA" id="ARBA00012487"/>
    </source>
</evidence>
<protein>
    <recommendedName>
        <fullName evidence="7 18">Phosphatidate cytidylyltransferase</fullName>
        <ecNumber evidence="6 18">2.7.7.41</ecNumber>
    </recommendedName>
</protein>
<dbReference type="PANTHER" id="PTHR46382:SF1">
    <property type="entry name" value="PHOSPHATIDATE CYTIDYLYLTRANSFERASE"/>
    <property type="match status" value="1"/>
</dbReference>
<dbReference type="EMBL" id="SMSI01000002">
    <property type="protein sequence ID" value="TDH36181.1"/>
    <property type="molecule type" value="Genomic_DNA"/>
</dbReference>
<dbReference type="Pfam" id="PF01148">
    <property type="entry name" value="CTP_transf_1"/>
    <property type="match status" value="1"/>
</dbReference>
<dbReference type="GO" id="GO:0005886">
    <property type="term" value="C:plasma membrane"/>
    <property type="evidence" value="ECO:0007669"/>
    <property type="project" value="UniProtKB-SubCell"/>
</dbReference>
<comment type="similarity">
    <text evidence="5 18">Belongs to the CDS family.</text>
</comment>
<dbReference type="EC" id="2.7.7.41" evidence="6 18"/>
<organism evidence="20 21">
    <name type="scientific">Pseudohoeflea suaedae</name>
    <dbReference type="NCBI Taxonomy" id="877384"/>
    <lineage>
        <taxon>Bacteria</taxon>
        <taxon>Pseudomonadati</taxon>
        <taxon>Pseudomonadota</taxon>
        <taxon>Alphaproteobacteria</taxon>
        <taxon>Hyphomicrobiales</taxon>
        <taxon>Rhizobiaceae</taxon>
        <taxon>Pseudohoeflea</taxon>
    </lineage>
</organism>
<keyword evidence="10 18" id="KW-0808">Transferase</keyword>
<evidence type="ECO:0000313" key="21">
    <source>
        <dbReference type="Proteomes" id="UP000295131"/>
    </source>
</evidence>
<dbReference type="PANTHER" id="PTHR46382">
    <property type="entry name" value="PHOSPHATIDATE CYTIDYLYLTRANSFERASE"/>
    <property type="match status" value="1"/>
</dbReference>
<feature type="transmembrane region" description="Helical" evidence="19">
    <location>
        <begin position="104"/>
        <end position="122"/>
    </location>
</feature>
<feature type="transmembrane region" description="Helical" evidence="19">
    <location>
        <begin position="196"/>
        <end position="219"/>
    </location>
</feature>
<evidence type="ECO:0000256" key="16">
    <source>
        <dbReference type="ARBA" id="ARBA00023209"/>
    </source>
</evidence>
<keyword evidence="13 19" id="KW-1133">Transmembrane helix</keyword>
<keyword evidence="12 18" id="KW-0548">Nucleotidyltransferase</keyword>
<evidence type="ECO:0000256" key="9">
    <source>
        <dbReference type="ARBA" id="ARBA00022516"/>
    </source>
</evidence>
<dbReference type="UniPathway" id="UPA00557">
    <property type="reaction ID" value="UER00614"/>
</dbReference>
<evidence type="ECO:0000256" key="17">
    <source>
        <dbReference type="ARBA" id="ARBA00023264"/>
    </source>
</evidence>
<dbReference type="GO" id="GO:0004605">
    <property type="term" value="F:phosphatidate cytidylyltransferase activity"/>
    <property type="evidence" value="ECO:0007669"/>
    <property type="project" value="UniProtKB-EC"/>
</dbReference>
<keyword evidence="15 19" id="KW-0472">Membrane</keyword>
<evidence type="ECO:0000313" key="20">
    <source>
        <dbReference type="EMBL" id="TDH36181.1"/>
    </source>
</evidence>
<keyword evidence="9" id="KW-0444">Lipid biosynthesis</keyword>
<dbReference type="InterPro" id="IPR000374">
    <property type="entry name" value="PC_trans"/>
</dbReference>
<gene>
    <name evidence="20" type="ORF">E2A64_12910</name>
</gene>
<evidence type="ECO:0000256" key="11">
    <source>
        <dbReference type="ARBA" id="ARBA00022692"/>
    </source>
</evidence>
<comment type="caution">
    <text evidence="20">The sequence shown here is derived from an EMBL/GenBank/DDBJ whole genome shotgun (WGS) entry which is preliminary data.</text>
</comment>
<keyword evidence="16" id="KW-0594">Phospholipid biosynthesis</keyword>
<keyword evidence="8" id="KW-1003">Cell membrane</keyword>
<evidence type="ECO:0000256" key="10">
    <source>
        <dbReference type="ARBA" id="ARBA00022679"/>
    </source>
</evidence>